<comment type="caution">
    <text evidence="1">The sequence shown here is derived from an EMBL/GenBank/DDBJ whole genome shotgun (WGS) entry which is preliminary data.</text>
</comment>
<accession>A0ACC3YVJ4</accession>
<protein>
    <submittedName>
        <fullName evidence="1">Uncharacterized protein</fullName>
    </submittedName>
</protein>
<dbReference type="Proteomes" id="UP000805649">
    <property type="component" value="Unassembled WGS sequence"/>
</dbReference>
<sequence>MAPKAAFIGATGATLSRLLAWTLMAEHKAVALVRDASKLHKILRSHNVPEDIINTHLIIVEGESSRSVSACIEVLRHNPEIIFSGITALPKFQLNPFKPVSMQDLTITGDSAIAAIDALRQLKAEGSLKKKPIFVPISSTGHGAKRDQPLALIPLYIWLLRVPQADTRAMEVAIRKAATEKDSPLGGYVMLRPPLLINGSKKGTESLRVGWTIEDPELVAIEGQEPGVTVGYTISREDLANWMFEKLVQGDFNAWNGKCVTVTY</sequence>
<evidence type="ECO:0000313" key="1">
    <source>
        <dbReference type="EMBL" id="KAL0935960.1"/>
    </source>
</evidence>
<reference evidence="1 2" key="1">
    <citation type="journal article" date="2020" name="Phytopathology">
        <title>Genome Sequence Resources of Colletotrichum truncatum, C. plurivorum, C. musicola, and C. sojae: Four Species Pathogenic to Soybean (Glycine max).</title>
        <authorList>
            <person name="Rogerio F."/>
            <person name="Boufleur T.R."/>
            <person name="Ciampi-Guillardi M."/>
            <person name="Sukno S.A."/>
            <person name="Thon M.R."/>
            <person name="Massola Junior N.S."/>
            <person name="Baroncelli R."/>
        </authorList>
    </citation>
    <scope>NUCLEOTIDE SEQUENCE [LARGE SCALE GENOMIC DNA]</scope>
    <source>
        <strain evidence="1 2">CMES1059</strain>
    </source>
</reference>
<name>A0ACC3YVJ4_COLTU</name>
<keyword evidence="2" id="KW-1185">Reference proteome</keyword>
<proteinExistence type="predicted"/>
<evidence type="ECO:0000313" key="2">
    <source>
        <dbReference type="Proteomes" id="UP000805649"/>
    </source>
</evidence>
<gene>
    <name evidence="1" type="ORF">CTRU02_208175</name>
</gene>
<organism evidence="1 2">
    <name type="scientific">Colletotrichum truncatum</name>
    <name type="common">Anthracnose fungus</name>
    <name type="synonym">Colletotrichum capsici</name>
    <dbReference type="NCBI Taxonomy" id="5467"/>
    <lineage>
        <taxon>Eukaryota</taxon>
        <taxon>Fungi</taxon>
        <taxon>Dikarya</taxon>
        <taxon>Ascomycota</taxon>
        <taxon>Pezizomycotina</taxon>
        <taxon>Sordariomycetes</taxon>
        <taxon>Hypocreomycetidae</taxon>
        <taxon>Glomerellales</taxon>
        <taxon>Glomerellaceae</taxon>
        <taxon>Colletotrichum</taxon>
        <taxon>Colletotrichum truncatum species complex</taxon>
    </lineage>
</organism>
<dbReference type="EMBL" id="VUJX02000005">
    <property type="protein sequence ID" value="KAL0935960.1"/>
    <property type="molecule type" value="Genomic_DNA"/>
</dbReference>